<evidence type="ECO:0000256" key="9">
    <source>
        <dbReference type="SAM" id="MobiDB-lite"/>
    </source>
</evidence>
<dbReference type="InterPro" id="IPR010929">
    <property type="entry name" value="PDR_CDR_ABC"/>
</dbReference>
<feature type="transmembrane region" description="Helical" evidence="10">
    <location>
        <begin position="500"/>
        <end position="524"/>
    </location>
</feature>
<dbReference type="FunFam" id="3.40.50.300:FF:000881">
    <property type="entry name" value="ABC multidrug transporter A-1"/>
    <property type="match status" value="1"/>
</dbReference>
<dbReference type="Pfam" id="PF01061">
    <property type="entry name" value="ABC2_membrane"/>
    <property type="match status" value="2"/>
</dbReference>
<keyword evidence="8 10" id="KW-0472">Membrane</keyword>
<dbReference type="InterPro" id="IPR043926">
    <property type="entry name" value="ABCG_dom"/>
</dbReference>
<feature type="transmembrane region" description="Helical" evidence="10">
    <location>
        <begin position="1445"/>
        <end position="1463"/>
    </location>
</feature>
<dbReference type="GO" id="GO:0016020">
    <property type="term" value="C:membrane"/>
    <property type="evidence" value="ECO:0007669"/>
    <property type="project" value="UniProtKB-SubCell"/>
</dbReference>
<dbReference type="PANTHER" id="PTHR19241">
    <property type="entry name" value="ATP-BINDING CASSETTE TRANSPORTER"/>
    <property type="match status" value="1"/>
</dbReference>
<evidence type="ECO:0000256" key="8">
    <source>
        <dbReference type="ARBA" id="ARBA00023136"/>
    </source>
</evidence>
<dbReference type="SMART" id="SM00382">
    <property type="entry name" value="AAA"/>
    <property type="match status" value="2"/>
</dbReference>
<evidence type="ECO:0000256" key="6">
    <source>
        <dbReference type="ARBA" id="ARBA00022840"/>
    </source>
</evidence>
<dbReference type="InterPro" id="IPR029481">
    <property type="entry name" value="ABC_trans_N"/>
</dbReference>
<dbReference type="SUPFAM" id="SSF52540">
    <property type="entry name" value="P-loop containing nucleoside triphosphate hydrolases"/>
    <property type="match status" value="2"/>
</dbReference>
<feature type="transmembrane region" description="Helical" evidence="10">
    <location>
        <begin position="1171"/>
        <end position="1190"/>
    </location>
</feature>
<dbReference type="PROSITE" id="PS50893">
    <property type="entry name" value="ABC_TRANSPORTER_2"/>
    <property type="match status" value="2"/>
</dbReference>
<keyword evidence="5" id="KW-0547">Nucleotide-binding</keyword>
<keyword evidence="3" id="KW-0813">Transport</keyword>
<dbReference type="InterPro" id="IPR003593">
    <property type="entry name" value="AAA+_ATPase"/>
</dbReference>
<dbReference type="Gene3D" id="3.40.50.300">
    <property type="entry name" value="P-loop containing nucleotide triphosphate hydrolases"/>
    <property type="match status" value="2"/>
</dbReference>
<dbReference type="PROSITE" id="PS00211">
    <property type="entry name" value="ABC_TRANSPORTER_1"/>
    <property type="match status" value="1"/>
</dbReference>
<keyword evidence="6" id="KW-0067">ATP-binding</keyword>
<evidence type="ECO:0000259" key="11">
    <source>
        <dbReference type="PROSITE" id="PS50893"/>
    </source>
</evidence>
<dbReference type="Proteomes" id="UP001224890">
    <property type="component" value="Unassembled WGS sequence"/>
</dbReference>
<dbReference type="GeneID" id="85465044"/>
<evidence type="ECO:0000313" key="12">
    <source>
        <dbReference type="EMBL" id="KAK1675585.1"/>
    </source>
</evidence>
<keyword evidence="4 10" id="KW-0812">Transmembrane</keyword>
<feature type="transmembrane region" description="Helical" evidence="10">
    <location>
        <begin position="1323"/>
        <end position="1348"/>
    </location>
</feature>
<comment type="caution">
    <text evidence="12">The sequence shown here is derived from an EMBL/GenBank/DDBJ whole genome shotgun (WGS) entry which is preliminary data.</text>
</comment>
<protein>
    <submittedName>
        <fullName evidence="12">ABC-2 type transporter-domain-containing protein</fullName>
    </submittedName>
</protein>
<evidence type="ECO:0000256" key="2">
    <source>
        <dbReference type="ARBA" id="ARBA00006012"/>
    </source>
</evidence>
<evidence type="ECO:0000256" key="3">
    <source>
        <dbReference type="ARBA" id="ARBA00022448"/>
    </source>
</evidence>
<dbReference type="InterPro" id="IPR034001">
    <property type="entry name" value="ABCG_PDR_1"/>
</dbReference>
<dbReference type="InterPro" id="IPR027417">
    <property type="entry name" value="P-loop_NTPase"/>
</dbReference>
<evidence type="ECO:0000256" key="10">
    <source>
        <dbReference type="SAM" id="Phobius"/>
    </source>
</evidence>
<dbReference type="InterPro" id="IPR013525">
    <property type="entry name" value="ABC2_TM"/>
</dbReference>
<dbReference type="GO" id="GO:0140359">
    <property type="term" value="F:ABC-type transporter activity"/>
    <property type="evidence" value="ECO:0007669"/>
    <property type="project" value="InterPro"/>
</dbReference>
<evidence type="ECO:0000256" key="1">
    <source>
        <dbReference type="ARBA" id="ARBA00004141"/>
    </source>
</evidence>
<evidence type="ECO:0000256" key="5">
    <source>
        <dbReference type="ARBA" id="ARBA00022741"/>
    </source>
</evidence>
<feature type="transmembrane region" description="Helical" evidence="10">
    <location>
        <begin position="1241"/>
        <end position="1271"/>
    </location>
</feature>
<dbReference type="GO" id="GO:0005524">
    <property type="term" value="F:ATP binding"/>
    <property type="evidence" value="ECO:0007669"/>
    <property type="project" value="UniProtKB-KW"/>
</dbReference>
<dbReference type="RefSeq" id="XP_060429588.1">
    <property type="nucleotide sequence ID" value="XM_060580518.1"/>
</dbReference>
<reference evidence="12" key="1">
    <citation type="submission" date="2021-06" db="EMBL/GenBank/DDBJ databases">
        <title>Comparative genomics, transcriptomics and evolutionary studies reveal genomic signatures of adaptation to plant cell wall in hemibiotrophic fungi.</title>
        <authorList>
            <consortium name="DOE Joint Genome Institute"/>
            <person name="Baroncelli R."/>
            <person name="Diaz J.F."/>
            <person name="Benocci T."/>
            <person name="Peng M."/>
            <person name="Battaglia E."/>
            <person name="Haridas S."/>
            <person name="Andreopoulos W."/>
            <person name="Labutti K."/>
            <person name="Pangilinan J."/>
            <person name="Floch G.L."/>
            <person name="Makela M.R."/>
            <person name="Henrissat B."/>
            <person name="Grigoriev I.V."/>
            <person name="Crouch J.A."/>
            <person name="De Vries R.P."/>
            <person name="Sukno S.A."/>
            <person name="Thon M.R."/>
        </authorList>
    </citation>
    <scope>NUCLEOTIDE SEQUENCE</scope>
    <source>
        <strain evidence="12">CBS 193.32</strain>
    </source>
</reference>
<evidence type="ECO:0000256" key="4">
    <source>
        <dbReference type="ARBA" id="ARBA00022692"/>
    </source>
</evidence>
<name>A0AAJ0AKK3_9PEZI</name>
<feature type="transmembrane region" description="Helical" evidence="10">
    <location>
        <begin position="1202"/>
        <end position="1221"/>
    </location>
</feature>
<dbReference type="InterPro" id="IPR003439">
    <property type="entry name" value="ABC_transporter-like_ATP-bd"/>
</dbReference>
<dbReference type="Pfam" id="PF14510">
    <property type="entry name" value="ABC_trans_N"/>
    <property type="match status" value="1"/>
</dbReference>
<dbReference type="FunFam" id="3.40.50.300:FF:000054">
    <property type="entry name" value="ABC multidrug transporter atrF"/>
    <property type="match status" value="1"/>
</dbReference>
<feature type="transmembrane region" description="Helical" evidence="10">
    <location>
        <begin position="746"/>
        <end position="767"/>
    </location>
</feature>
<feature type="transmembrane region" description="Helical" evidence="10">
    <location>
        <begin position="612"/>
        <end position="632"/>
    </location>
</feature>
<feature type="region of interest" description="Disordered" evidence="9">
    <location>
        <begin position="790"/>
        <end position="813"/>
    </location>
</feature>
<feature type="domain" description="ABC transporter" evidence="11">
    <location>
        <begin position="141"/>
        <end position="390"/>
    </location>
</feature>
<gene>
    <name evidence="12" type="ORF">BDP55DRAFT_744621</name>
</gene>
<feature type="domain" description="ABC transporter" evidence="11">
    <location>
        <begin position="834"/>
        <end position="1077"/>
    </location>
</feature>
<evidence type="ECO:0000256" key="7">
    <source>
        <dbReference type="ARBA" id="ARBA00022989"/>
    </source>
</evidence>
<comment type="similarity">
    <text evidence="2">Belongs to the ABC transporter superfamily. ABCG family. PDR (TC 3.A.1.205) subfamily.</text>
</comment>
<feature type="transmembrane region" description="Helical" evidence="10">
    <location>
        <begin position="1291"/>
        <end position="1311"/>
    </location>
</feature>
<dbReference type="EMBL" id="JAHMHR010000021">
    <property type="protein sequence ID" value="KAK1675585.1"/>
    <property type="molecule type" value="Genomic_DNA"/>
</dbReference>
<proteinExistence type="inferred from homology"/>
<dbReference type="InterPro" id="IPR034003">
    <property type="entry name" value="ABCG_PDR_2"/>
</dbReference>
<keyword evidence="7 10" id="KW-1133">Transmembrane helix</keyword>
<comment type="subcellular location">
    <subcellularLocation>
        <location evidence="1">Membrane</location>
        <topology evidence="1">Multi-pass membrane protein</topology>
    </subcellularLocation>
</comment>
<dbReference type="CDD" id="cd03232">
    <property type="entry name" value="ABCG_PDR_domain2"/>
    <property type="match status" value="1"/>
</dbReference>
<accession>A0AAJ0AKK3</accession>
<keyword evidence="13" id="KW-1185">Reference proteome</keyword>
<dbReference type="GO" id="GO:0016887">
    <property type="term" value="F:ATP hydrolysis activity"/>
    <property type="evidence" value="ECO:0007669"/>
    <property type="project" value="InterPro"/>
</dbReference>
<dbReference type="Pfam" id="PF06422">
    <property type="entry name" value="PDR_CDR"/>
    <property type="match status" value="1"/>
</dbReference>
<dbReference type="Pfam" id="PF00005">
    <property type="entry name" value="ABC_tran"/>
    <property type="match status" value="2"/>
</dbReference>
<organism evidence="12 13">
    <name type="scientific">Colletotrichum godetiae</name>
    <dbReference type="NCBI Taxonomy" id="1209918"/>
    <lineage>
        <taxon>Eukaryota</taxon>
        <taxon>Fungi</taxon>
        <taxon>Dikarya</taxon>
        <taxon>Ascomycota</taxon>
        <taxon>Pezizomycotina</taxon>
        <taxon>Sordariomycetes</taxon>
        <taxon>Hypocreomycetidae</taxon>
        <taxon>Glomerellales</taxon>
        <taxon>Glomerellaceae</taxon>
        <taxon>Colletotrichum</taxon>
        <taxon>Colletotrichum acutatum species complex</taxon>
    </lineage>
</organism>
<sequence length="1480" mass="166028">MYRSQGDSGNVMSKPSDDTLHAKAFQEHDDHRNNMDIEANDAQVNALVRPYSLDLIRSASRLDPGINPFLSDHPALDPSCREEFNAKKWARALLQHSYHNPEDYPRLEAGVAYRNLSVHGFGTDTDYQKDVLNVLWQAPMMIKQAVSKRRQKIDILREFDGIIKSGEMLLVLGRPGSGVSTLLKTIAGETQGLHLGDHSHFSYQGIPMETMHKRFRGEVIYQAETDIHFPHLTVGQTLLFASLARTPKNRLPGVSRQRYAEHLRDVVMAVFGISHTINTKVGNDFVRGVSGGERKRVSIAEVTLSQSPIQCWDNSTRGLDSATALEFARTLRLSTDMAKTSAIVAMYQASQPAYDVFDKVAVLYEGRQIYFGSTAMAKQYFIDMGYRCPDRQTTADFLTSLTNPAERIVREGFENRVPRTPDEFAIVWKGSDARARLMEEIFAFEEEHPLDGSGVDKFVATRQAHKASLVRTPQSPYTISMPMQIWLCMTRGYQRLLGDWLFFVVTVGGNLVISLVLGSIFFDLPSDASSMNSRCILLFFAILFNGLSSALEILTLYVQRPIVEKHARYALYHPASEAISSTICDLPSKILSTLAFNIPLYFMAKLRQEADAFFIFLLFGFTTTLSMSMIIRTIGQTSRTIHQALTPAAIFILSLVIYTGFILPTRDMKGWLRWINYINPIAYAFESLVANEFNGRQFPCPSFVPAYPTAAPNERTCSVAGAAPGADFVDGDVYMNTTFSYYKSHIWRNFGILIAFIVFFMCVYLFAAEYITTDRSKGEVLIFKRGHSAPKLSKNSSDEETGQSERVYQHEKSEGHVAQSGVKQAAIHKSQSVFHWKDVCYDISIKGNNRRILDKASGWVKPGTLTALMGSTGAGKTTLLDVLANRVTMGVVTGDILVNGIPRDQSFQRKAGYVQQQDIHLETSTVREALRFSAMLRQPASVSKQEKYDYVEEVIGLLEMEAYADAIVGVPGEGLNVEQRKRLTIGVELAAKPDLLLFLDEPTSGLDSQTAWSISSLIRKLSENGQAILVTIHQPSALLFQQFDRLLLLAHGGRTVYFGDIGENSRVLTSYFEQYGAMPCGQDENPAEWMLKVIGAAPGAKAERDWPETWKESHECADMRRELERLEQGLAPNGSTTSPDEMSTYAAPFHVQLALCTERVFQQYWRTPSYIYSKLILSGGTSLFIGVSFYNSPLTMQGLQSQMFSIFMLLVVFAFLVYQTMPNFILQREQYEARERASRAYSWYVFVLVNIIVELPWNTLAAIVIFFPFYYLVGMYRNAIPTDAVTERGGLMFLLIWAFMLFESTFADMVVAGVPTAEIGATLSLLLFALCLIFCGVIVPVNALPGFWKFMYRVSPLTYLVEGLLSTGLAHNKVECSQLELLQFSPANGTSCGDYMAPYMQMAGGNVFNPNSTDVCQFCPLATTDAFLATTSTSYGRRWRSYGLMWVYIIFNLFAALSLYWLARVPKKHSFAQLWKKKSS</sequence>
<dbReference type="CDD" id="cd03233">
    <property type="entry name" value="ABCG_PDR_domain1"/>
    <property type="match status" value="1"/>
</dbReference>
<evidence type="ECO:0000313" key="13">
    <source>
        <dbReference type="Proteomes" id="UP001224890"/>
    </source>
</evidence>
<dbReference type="InterPro" id="IPR017871">
    <property type="entry name" value="ABC_transporter-like_CS"/>
</dbReference>
<dbReference type="Pfam" id="PF19055">
    <property type="entry name" value="ABC2_membrane_7"/>
    <property type="match status" value="1"/>
</dbReference>
<feature type="transmembrane region" description="Helical" evidence="10">
    <location>
        <begin position="536"/>
        <end position="558"/>
    </location>
</feature>
<feature type="transmembrane region" description="Helical" evidence="10">
    <location>
        <begin position="644"/>
        <end position="663"/>
    </location>
</feature>